<dbReference type="SUPFAM" id="SSF52540">
    <property type="entry name" value="P-loop containing nucleoside triphosphate hydrolases"/>
    <property type="match status" value="1"/>
</dbReference>
<keyword evidence="3" id="KW-0067">ATP-binding</keyword>
<dbReference type="InterPro" id="IPR037257">
    <property type="entry name" value="T2SS_E_N_sf"/>
</dbReference>
<dbReference type="InterPro" id="IPR003593">
    <property type="entry name" value="AAA+_ATPase"/>
</dbReference>
<dbReference type="FunFam" id="3.40.50.300:FF:000398">
    <property type="entry name" value="Type IV pilus assembly ATPase PilB"/>
    <property type="match status" value="1"/>
</dbReference>
<dbReference type="Gene3D" id="3.30.450.90">
    <property type="match status" value="1"/>
</dbReference>
<keyword evidence="2" id="KW-0547">Nucleotide-binding</keyword>
<dbReference type="Proteomes" id="UP000323671">
    <property type="component" value="Chromosome"/>
</dbReference>
<evidence type="ECO:0000259" key="4">
    <source>
        <dbReference type="PROSITE" id="PS00662"/>
    </source>
</evidence>
<organism evidence="5 6">
    <name type="scientific">Oryzomicrobium terrae</name>
    <dbReference type="NCBI Taxonomy" id="1735038"/>
    <lineage>
        <taxon>Bacteria</taxon>
        <taxon>Pseudomonadati</taxon>
        <taxon>Pseudomonadota</taxon>
        <taxon>Betaproteobacteria</taxon>
        <taxon>Rhodocyclales</taxon>
        <taxon>Rhodocyclaceae</taxon>
        <taxon>Oryzomicrobium</taxon>
    </lineage>
</organism>
<dbReference type="KEGG" id="otr:OTERR_05030"/>
<dbReference type="Pfam" id="PF00437">
    <property type="entry name" value="T2SSE"/>
    <property type="match status" value="1"/>
</dbReference>
<gene>
    <name evidence="5" type="primary">mshE</name>
    <name evidence="5" type="ORF">OTERR_05030</name>
</gene>
<dbReference type="SUPFAM" id="SSF160246">
    <property type="entry name" value="EspE N-terminal domain-like"/>
    <property type="match status" value="1"/>
</dbReference>
<dbReference type="PANTHER" id="PTHR30258:SF29">
    <property type="entry name" value="MSHA PILUS ASSEMBLY ATPASE MSHE"/>
    <property type="match status" value="1"/>
</dbReference>
<dbReference type="FunFam" id="3.30.300.160:FF:000002">
    <property type="entry name" value="Type II secretion system protein E"/>
    <property type="match status" value="1"/>
</dbReference>
<evidence type="ECO:0000313" key="5">
    <source>
        <dbReference type="EMBL" id="QEL63979.1"/>
    </source>
</evidence>
<reference evidence="5 6" key="1">
    <citation type="submission" date="2017-07" db="EMBL/GenBank/DDBJ databases">
        <title>Complete genome sequence of Oryzomicrobium terrae TPP412.</title>
        <authorList>
            <person name="Chiu L.-W."/>
            <person name="Lo K.-J."/>
            <person name="Tsai Y.-M."/>
            <person name="Lin S.-S."/>
            <person name="Kuo C.-H."/>
            <person name="Liu C.-T."/>
        </authorList>
    </citation>
    <scope>NUCLEOTIDE SEQUENCE [LARGE SCALE GENOMIC DNA]</scope>
    <source>
        <strain evidence="5 6">TPP412</strain>
    </source>
</reference>
<dbReference type="FunFam" id="3.30.450.90:FF:000001">
    <property type="entry name" value="Type II secretion system ATPase GspE"/>
    <property type="match status" value="1"/>
</dbReference>
<dbReference type="GO" id="GO:0005524">
    <property type="term" value="F:ATP binding"/>
    <property type="evidence" value="ECO:0007669"/>
    <property type="project" value="UniProtKB-KW"/>
</dbReference>
<dbReference type="InterPro" id="IPR007831">
    <property type="entry name" value="T2SS_GspE_N"/>
</dbReference>
<dbReference type="Gene3D" id="3.30.300.160">
    <property type="entry name" value="Type II secretion system, protein E, N-terminal domain"/>
    <property type="match status" value="1"/>
</dbReference>
<keyword evidence="6" id="KW-1185">Reference proteome</keyword>
<accession>A0A5C1E5Y3</accession>
<dbReference type="InterPro" id="IPR001482">
    <property type="entry name" value="T2SS/T4SS_dom"/>
</dbReference>
<dbReference type="Pfam" id="PF05157">
    <property type="entry name" value="MshEN"/>
    <property type="match status" value="1"/>
</dbReference>
<evidence type="ECO:0000256" key="3">
    <source>
        <dbReference type="ARBA" id="ARBA00022840"/>
    </source>
</evidence>
<dbReference type="Gene3D" id="3.40.50.300">
    <property type="entry name" value="P-loop containing nucleotide triphosphate hydrolases"/>
    <property type="match status" value="1"/>
</dbReference>
<evidence type="ECO:0000256" key="2">
    <source>
        <dbReference type="ARBA" id="ARBA00022741"/>
    </source>
</evidence>
<feature type="domain" description="Bacterial type II secretion system protein E" evidence="4">
    <location>
        <begin position="394"/>
        <end position="408"/>
    </location>
</feature>
<dbReference type="GO" id="GO:0016887">
    <property type="term" value="F:ATP hydrolysis activity"/>
    <property type="evidence" value="ECO:0007669"/>
    <property type="project" value="TreeGrafter"/>
</dbReference>
<proteinExistence type="inferred from homology"/>
<dbReference type="InterPro" id="IPR027417">
    <property type="entry name" value="P-loop_NTPase"/>
</dbReference>
<dbReference type="RefSeq" id="WP_246154280.1">
    <property type="nucleotide sequence ID" value="NZ_CP022579.1"/>
</dbReference>
<dbReference type="SMART" id="SM00382">
    <property type="entry name" value="AAA"/>
    <property type="match status" value="1"/>
</dbReference>
<name>A0A5C1E5Y3_9RHOO</name>
<evidence type="ECO:0000313" key="6">
    <source>
        <dbReference type="Proteomes" id="UP000323671"/>
    </source>
</evidence>
<dbReference type="GO" id="GO:0005886">
    <property type="term" value="C:plasma membrane"/>
    <property type="evidence" value="ECO:0007669"/>
    <property type="project" value="TreeGrafter"/>
</dbReference>
<dbReference type="PANTHER" id="PTHR30258">
    <property type="entry name" value="TYPE II SECRETION SYSTEM PROTEIN GSPE-RELATED"/>
    <property type="match status" value="1"/>
</dbReference>
<sequence length="579" mass="64253">MVEVTERFAERRMARPEKVRLGELLVSQGLLTEEQLKFALEEQKRTGRQLGRVVVEAAFVTEEGISQALAKQLRAIYVDLKQFSPDPALVRLLPEAQARRYRAIVLSDLGDRLRVGFVNPTDLQAYDELTRILKRDVELAVVTEGGFLAAIDRLYRRTEEISGLAKELQADLADGPSDFTDLIGAGTGAEDAPVVKLLNTVFEEALRTRASDIHIEPQADKLRIRFRIDGVLHIQTEADPKIATAVALRLKLTSGLDISEKRLPQDGRFAIKVRNAQVDVRISTMPTQYGESVVMRLLNQNTGLLGLDNLGMPPAVVHKLRRAIQRPSGMILVTGPTGSGKTTTLYAALNELNTSDRKIITVEDPVEYRLPGINQVQVHDKIDLTFERVLRSALRQDPDVVLVGEMRDQNTAEIGMRAAMTGHLVLSTLHTNDAISTPVRLMDMGVPRYMVAMSLNMVLAQRLVRVVCESCATPHEPTPGEREWLRLEEGRNSHNGYVKGRGCPHCNGTGYQGRTGVYEVLEITQELVDAANSDDTGAFVLAARRQLAGETLRHDALRLVHAGRTTLEEAMRVSNQFED</sequence>
<evidence type="ECO:0000256" key="1">
    <source>
        <dbReference type="ARBA" id="ARBA00006611"/>
    </source>
</evidence>
<dbReference type="EMBL" id="CP022579">
    <property type="protein sequence ID" value="QEL63979.1"/>
    <property type="molecule type" value="Genomic_DNA"/>
</dbReference>
<dbReference type="AlphaFoldDB" id="A0A5C1E5Y3"/>
<comment type="similarity">
    <text evidence="1">Belongs to the GSP E family.</text>
</comment>
<protein>
    <submittedName>
        <fullName evidence="5">MSHA biogenesis protein</fullName>
    </submittedName>
</protein>
<dbReference type="CDD" id="cd01129">
    <property type="entry name" value="PulE-GspE-like"/>
    <property type="match status" value="1"/>
</dbReference>
<dbReference type="PROSITE" id="PS00662">
    <property type="entry name" value="T2SP_E"/>
    <property type="match status" value="1"/>
</dbReference>